<organism evidence="4 5">
    <name type="scientific">Paenibacillus profundus</name>
    <dbReference type="NCBI Taxonomy" id="1173085"/>
    <lineage>
        <taxon>Bacteria</taxon>
        <taxon>Bacillati</taxon>
        <taxon>Bacillota</taxon>
        <taxon>Bacilli</taxon>
        <taxon>Bacillales</taxon>
        <taxon>Paenibacillaceae</taxon>
        <taxon>Paenibacillus</taxon>
    </lineage>
</organism>
<evidence type="ECO:0000313" key="5">
    <source>
        <dbReference type="Proteomes" id="UP001199916"/>
    </source>
</evidence>
<evidence type="ECO:0000259" key="3">
    <source>
        <dbReference type="Pfam" id="PF04235"/>
    </source>
</evidence>
<proteinExistence type="predicted"/>
<dbReference type="Gene3D" id="3.10.20.30">
    <property type="match status" value="1"/>
</dbReference>
<feature type="transmembrane region" description="Helical" evidence="2">
    <location>
        <begin position="256"/>
        <end position="277"/>
    </location>
</feature>
<dbReference type="InterPro" id="IPR052529">
    <property type="entry name" value="Bact_Transport_Assoc"/>
</dbReference>
<dbReference type="Proteomes" id="UP001199916">
    <property type="component" value="Unassembled WGS sequence"/>
</dbReference>
<dbReference type="PANTHER" id="PTHR30590">
    <property type="entry name" value="INNER MEMBRANE PROTEIN"/>
    <property type="match status" value="1"/>
</dbReference>
<dbReference type="EMBL" id="JAJNBZ010000053">
    <property type="protein sequence ID" value="MCE5173473.1"/>
    <property type="molecule type" value="Genomic_DNA"/>
</dbReference>
<feature type="transmembrane region" description="Helical" evidence="2">
    <location>
        <begin position="147"/>
        <end position="164"/>
    </location>
</feature>
<dbReference type="PANTHER" id="PTHR30590:SF2">
    <property type="entry name" value="INNER MEMBRANE PROTEIN"/>
    <property type="match status" value="1"/>
</dbReference>
<reference evidence="4 5" key="1">
    <citation type="submission" date="2021-11" db="EMBL/GenBank/DDBJ databases">
        <title>Draft genome sequence of Paenibacillus profundus YoMME, a new Gram-positive bacteria with exoelectrogenic properties.</title>
        <authorList>
            <person name="Hubenova Y."/>
            <person name="Hubenova E."/>
            <person name="Manasiev Y."/>
            <person name="Peykov S."/>
            <person name="Mitov M."/>
        </authorList>
    </citation>
    <scope>NUCLEOTIDE SEQUENCE [LARGE SCALE GENOMIC DNA]</scope>
    <source>
        <strain evidence="4 5">YoMME</strain>
    </source>
</reference>
<name>A0ABS8YNS7_9BACL</name>
<feature type="transmembrane region" description="Helical" evidence="2">
    <location>
        <begin position="105"/>
        <end position="126"/>
    </location>
</feature>
<feature type="transmembrane region" description="Helical" evidence="2">
    <location>
        <begin position="170"/>
        <end position="186"/>
    </location>
</feature>
<dbReference type="InterPro" id="IPR012675">
    <property type="entry name" value="Beta-grasp_dom_sf"/>
</dbReference>
<dbReference type="InterPro" id="IPR012676">
    <property type="entry name" value="TGS-like"/>
</dbReference>
<dbReference type="InterPro" id="IPR007349">
    <property type="entry name" value="DUF418"/>
</dbReference>
<evidence type="ECO:0000313" key="4">
    <source>
        <dbReference type="EMBL" id="MCE5173473.1"/>
    </source>
</evidence>
<accession>A0ABS8YNS7</accession>
<keyword evidence="2" id="KW-0812">Transmembrane</keyword>
<dbReference type="RefSeq" id="WP_233699405.1">
    <property type="nucleotide sequence ID" value="NZ_JAJNBZ010000053.1"/>
</dbReference>
<feature type="transmembrane region" description="Helical" evidence="2">
    <location>
        <begin position="332"/>
        <end position="353"/>
    </location>
</feature>
<evidence type="ECO:0000256" key="2">
    <source>
        <dbReference type="SAM" id="Phobius"/>
    </source>
</evidence>
<keyword evidence="2" id="KW-0472">Membrane</keyword>
<sequence length="444" mass="46672">MSVSIKLSDESGSENETGATIKDVADSNNNGLKNNAVLGESNEMFVDVSAPLQDGGQVDIANGESAGVRKARANSRTAGRLVALDAARGLAVIGMYLQHFSSNETISAIVSGNTTLLFVLCGGISYSIMAQRMKDRETETTAFRARMLARAVFIDVIGYLLILLNTPYGVILPAYAAMFVLALVLVRRSTRVLVTTAAVLAVVAPPLMILGLSALSGAYPLYDIAGGPMSALALAPAFVTGMAIGRLDLTKVRTALSLAGGGGIMLAVGKMLSAFIIPGLSRSFDAWLIGLQGTVSALPTMPTMPDPNAIWPLNTEPPLWNMLLWTSPHSASTFQTLIGLGVAFLVLGLVCLVPKKSSVVLMPFAAVGRVALTMYAAQFVVIWSLKLAGIEYSVGGIPFGDLLVAAATLLTGWLIARLPNGPLESLMRHFDRAFSASRTAPSSR</sequence>
<gene>
    <name evidence="4" type="ORF">LQV63_29995</name>
</gene>
<keyword evidence="5" id="KW-1185">Reference proteome</keyword>
<dbReference type="Pfam" id="PF04235">
    <property type="entry name" value="DUF418"/>
    <property type="match status" value="1"/>
</dbReference>
<feature type="transmembrane region" description="Helical" evidence="2">
    <location>
        <begin position="360"/>
        <end position="385"/>
    </location>
</feature>
<dbReference type="SUPFAM" id="SSF81271">
    <property type="entry name" value="TGS-like"/>
    <property type="match status" value="1"/>
</dbReference>
<feature type="region of interest" description="Disordered" evidence="1">
    <location>
        <begin position="1"/>
        <end position="26"/>
    </location>
</feature>
<feature type="transmembrane region" description="Helical" evidence="2">
    <location>
        <begin position="225"/>
        <end position="244"/>
    </location>
</feature>
<feature type="domain" description="DUF418" evidence="3">
    <location>
        <begin position="332"/>
        <end position="429"/>
    </location>
</feature>
<feature type="transmembrane region" description="Helical" evidence="2">
    <location>
        <begin position="78"/>
        <end position="99"/>
    </location>
</feature>
<keyword evidence="2" id="KW-1133">Transmembrane helix</keyword>
<feature type="transmembrane region" description="Helical" evidence="2">
    <location>
        <begin position="193"/>
        <end position="219"/>
    </location>
</feature>
<evidence type="ECO:0000256" key="1">
    <source>
        <dbReference type="SAM" id="MobiDB-lite"/>
    </source>
</evidence>
<protein>
    <submittedName>
        <fullName evidence="4">DUF418 domain-containing protein</fullName>
    </submittedName>
</protein>
<comment type="caution">
    <text evidence="4">The sequence shown here is derived from an EMBL/GenBank/DDBJ whole genome shotgun (WGS) entry which is preliminary data.</text>
</comment>
<feature type="transmembrane region" description="Helical" evidence="2">
    <location>
        <begin position="397"/>
        <end position="418"/>
    </location>
</feature>